<dbReference type="EMBL" id="WOFH01000008">
    <property type="protein sequence ID" value="MUN39663.1"/>
    <property type="molecule type" value="Genomic_DNA"/>
</dbReference>
<evidence type="ECO:0000256" key="1">
    <source>
        <dbReference type="ARBA" id="ARBA00004651"/>
    </source>
</evidence>
<organism evidence="8 9">
    <name type="scientific">Actinomadura litoris</name>
    <dbReference type="NCBI Taxonomy" id="2678616"/>
    <lineage>
        <taxon>Bacteria</taxon>
        <taxon>Bacillati</taxon>
        <taxon>Actinomycetota</taxon>
        <taxon>Actinomycetes</taxon>
        <taxon>Streptosporangiales</taxon>
        <taxon>Thermomonosporaceae</taxon>
        <taxon>Actinomadura</taxon>
    </lineage>
</organism>
<feature type="transmembrane region" description="Helical" evidence="7">
    <location>
        <begin position="30"/>
        <end position="51"/>
    </location>
</feature>
<keyword evidence="4 7" id="KW-1133">Transmembrane helix</keyword>
<comment type="caution">
    <text evidence="8">The sequence shown here is derived from an EMBL/GenBank/DDBJ whole genome shotgun (WGS) entry which is preliminary data.</text>
</comment>
<dbReference type="GO" id="GO:0022857">
    <property type="term" value="F:transmembrane transporter activity"/>
    <property type="evidence" value="ECO:0007669"/>
    <property type="project" value="InterPro"/>
</dbReference>
<feature type="region of interest" description="Disordered" evidence="6">
    <location>
        <begin position="171"/>
        <end position="205"/>
    </location>
</feature>
<dbReference type="InterPro" id="IPR002293">
    <property type="entry name" value="AA/rel_permease1"/>
</dbReference>
<accession>A0A7K1L5U3</accession>
<dbReference type="Proteomes" id="UP000432015">
    <property type="component" value="Unassembled WGS sequence"/>
</dbReference>
<evidence type="ECO:0000256" key="3">
    <source>
        <dbReference type="ARBA" id="ARBA00022692"/>
    </source>
</evidence>
<comment type="subcellular location">
    <subcellularLocation>
        <location evidence="1">Cell membrane</location>
        <topology evidence="1">Multi-pass membrane protein</topology>
    </subcellularLocation>
</comment>
<reference evidence="8 9" key="1">
    <citation type="submission" date="2019-11" db="EMBL/GenBank/DDBJ databases">
        <authorList>
            <person name="Cao P."/>
        </authorList>
    </citation>
    <scope>NUCLEOTIDE SEQUENCE [LARGE SCALE GENOMIC DNA]</scope>
    <source>
        <strain evidence="8 9">NEAU-AAG5</strain>
    </source>
</reference>
<keyword evidence="3 7" id="KW-0812">Transmembrane</keyword>
<evidence type="ECO:0000256" key="2">
    <source>
        <dbReference type="ARBA" id="ARBA00022475"/>
    </source>
</evidence>
<dbReference type="InterPro" id="IPR050367">
    <property type="entry name" value="APC_superfamily"/>
</dbReference>
<evidence type="ECO:0000256" key="5">
    <source>
        <dbReference type="ARBA" id="ARBA00023136"/>
    </source>
</evidence>
<dbReference type="Gene3D" id="1.20.1740.10">
    <property type="entry name" value="Amino acid/polyamine transporter I"/>
    <property type="match status" value="1"/>
</dbReference>
<evidence type="ECO:0000313" key="8">
    <source>
        <dbReference type="EMBL" id="MUN39663.1"/>
    </source>
</evidence>
<keyword evidence="9" id="KW-1185">Reference proteome</keyword>
<dbReference type="AlphaFoldDB" id="A0A7K1L5U3"/>
<evidence type="ECO:0000313" key="9">
    <source>
        <dbReference type="Proteomes" id="UP000432015"/>
    </source>
</evidence>
<dbReference type="Pfam" id="PF13520">
    <property type="entry name" value="AA_permease_2"/>
    <property type="match status" value="1"/>
</dbReference>
<name>A0A7K1L5U3_9ACTN</name>
<proteinExistence type="predicted"/>
<keyword evidence="2" id="KW-1003">Cell membrane</keyword>
<feature type="transmembrane region" description="Helical" evidence="7">
    <location>
        <begin position="137"/>
        <end position="161"/>
    </location>
</feature>
<evidence type="ECO:0000256" key="4">
    <source>
        <dbReference type="ARBA" id="ARBA00022989"/>
    </source>
</evidence>
<dbReference type="PANTHER" id="PTHR42770:SF18">
    <property type="entry name" value="ARGININE_AGMATINE ANTIPORTER"/>
    <property type="match status" value="1"/>
</dbReference>
<dbReference type="PANTHER" id="PTHR42770">
    <property type="entry name" value="AMINO ACID TRANSPORTER-RELATED"/>
    <property type="match status" value="1"/>
</dbReference>
<feature type="compositionally biased region" description="Pro residues" evidence="6">
    <location>
        <begin position="195"/>
        <end position="205"/>
    </location>
</feature>
<gene>
    <name evidence="8" type="ORF">GNZ18_24145</name>
</gene>
<dbReference type="RefSeq" id="WP_156218790.1">
    <property type="nucleotide sequence ID" value="NZ_WOFH01000008.1"/>
</dbReference>
<protein>
    <submittedName>
        <fullName evidence="8">Amino acid permease</fullName>
    </submittedName>
</protein>
<feature type="transmembrane region" description="Helical" evidence="7">
    <location>
        <begin position="78"/>
        <end position="99"/>
    </location>
</feature>
<evidence type="ECO:0000256" key="6">
    <source>
        <dbReference type="SAM" id="MobiDB-lite"/>
    </source>
</evidence>
<dbReference type="GO" id="GO:0005886">
    <property type="term" value="C:plasma membrane"/>
    <property type="evidence" value="ECO:0007669"/>
    <property type="project" value="UniProtKB-SubCell"/>
</dbReference>
<feature type="transmembrane region" description="Helical" evidence="7">
    <location>
        <begin position="111"/>
        <end position="131"/>
    </location>
</feature>
<evidence type="ECO:0000256" key="7">
    <source>
        <dbReference type="SAM" id="Phobius"/>
    </source>
</evidence>
<keyword evidence="5 7" id="KW-0472">Membrane</keyword>
<sequence length="205" mass="20694">MASALVVGNMTGSGVFPLPSPLAEHGPISLIAWGFTATGAMLLALVFARLARACQRTGGPYAYARRTFGDFVGFQTAWGYRIAVWAGNAAIAVASVGYLARFRHALATDRILAAGVGPAAVWSLTAVNAYGVRQAGAVQVVTTVVRLAPPLLVAVGGLFFVKSGNSGEFNAGGGSARRTPVPAAGDHPAGRPGPAGEPGPPAQAA</sequence>